<feature type="region of interest" description="Disordered" evidence="7">
    <location>
        <begin position="665"/>
        <end position="789"/>
    </location>
</feature>
<dbReference type="CDD" id="cd01647">
    <property type="entry name" value="RT_LTR"/>
    <property type="match status" value="1"/>
</dbReference>
<feature type="compositionally biased region" description="Low complexity" evidence="7">
    <location>
        <begin position="464"/>
        <end position="475"/>
    </location>
</feature>
<feature type="compositionally biased region" description="Basic and acidic residues" evidence="7">
    <location>
        <begin position="755"/>
        <end position="765"/>
    </location>
</feature>
<keyword evidence="1" id="KW-0808">Transferase</keyword>
<dbReference type="PANTHER" id="PTHR24559">
    <property type="entry name" value="TRANSPOSON TY3-I GAG-POL POLYPROTEIN"/>
    <property type="match status" value="1"/>
</dbReference>
<dbReference type="GO" id="GO:0004519">
    <property type="term" value="F:endonuclease activity"/>
    <property type="evidence" value="ECO:0007669"/>
    <property type="project" value="UniProtKB-KW"/>
</dbReference>
<accession>A0A5N6PTI2</accession>
<dbReference type="Pfam" id="PF17917">
    <property type="entry name" value="RT_RNaseH"/>
    <property type="match status" value="1"/>
</dbReference>
<dbReference type="GO" id="GO:0016787">
    <property type="term" value="F:hydrolase activity"/>
    <property type="evidence" value="ECO:0007669"/>
    <property type="project" value="UniProtKB-KW"/>
</dbReference>
<dbReference type="Gene3D" id="3.10.10.10">
    <property type="entry name" value="HIV Type 1 Reverse Transcriptase, subunit A, domain 1"/>
    <property type="match status" value="1"/>
</dbReference>
<evidence type="ECO:0000256" key="3">
    <source>
        <dbReference type="ARBA" id="ARBA00022722"/>
    </source>
</evidence>
<dbReference type="InterPro" id="IPR053134">
    <property type="entry name" value="RNA-dir_DNA_polymerase"/>
</dbReference>
<dbReference type="Proteomes" id="UP000326396">
    <property type="component" value="Linkage Group LG11"/>
</dbReference>
<evidence type="ECO:0000256" key="4">
    <source>
        <dbReference type="ARBA" id="ARBA00022759"/>
    </source>
</evidence>
<feature type="domain" description="Reverse transcriptase" evidence="8">
    <location>
        <begin position="1207"/>
        <end position="1386"/>
    </location>
</feature>
<dbReference type="Gene3D" id="3.30.70.270">
    <property type="match status" value="1"/>
</dbReference>
<evidence type="ECO:0000256" key="6">
    <source>
        <dbReference type="ARBA" id="ARBA00022918"/>
    </source>
</evidence>
<feature type="compositionally biased region" description="Acidic residues" evidence="7">
    <location>
        <begin position="734"/>
        <end position="745"/>
    </location>
</feature>
<evidence type="ECO:0000256" key="1">
    <source>
        <dbReference type="ARBA" id="ARBA00022679"/>
    </source>
</evidence>
<evidence type="ECO:0000313" key="10">
    <source>
        <dbReference type="Proteomes" id="UP000326396"/>
    </source>
</evidence>
<evidence type="ECO:0000256" key="2">
    <source>
        <dbReference type="ARBA" id="ARBA00022695"/>
    </source>
</evidence>
<gene>
    <name evidence="9" type="ORF">E3N88_07125</name>
</gene>
<evidence type="ECO:0000259" key="8">
    <source>
        <dbReference type="PROSITE" id="PS50878"/>
    </source>
</evidence>
<proteinExistence type="predicted"/>
<dbReference type="EMBL" id="SZYD01000003">
    <property type="protein sequence ID" value="KAD6796229.1"/>
    <property type="molecule type" value="Genomic_DNA"/>
</dbReference>
<feature type="compositionally biased region" description="Acidic residues" evidence="7">
    <location>
        <begin position="271"/>
        <end position="293"/>
    </location>
</feature>
<name>A0A5N6PTI2_9ASTR</name>
<keyword evidence="2" id="KW-0548">Nucleotidyltransferase</keyword>
<dbReference type="GO" id="GO:0003964">
    <property type="term" value="F:RNA-directed DNA polymerase activity"/>
    <property type="evidence" value="ECO:0007669"/>
    <property type="project" value="UniProtKB-KW"/>
</dbReference>
<comment type="caution">
    <text evidence="9">The sequence shown here is derived from an EMBL/GenBank/DDBJ whole genome shotgun (WGS) entry which is preliminary data.</text>
</comment>
<dbReference type="Pfam" id="PF00078">
    <property type="entry name" value="RVT_1"/>
    <property type="match status" value="1"/>
</dbReference>
<dbReference type="InterPro" id="IPR043128">
    <property type="entry name" value="Rev_trsase/Diguanyl_cyclase"/>
</dbReference>
<dbReference type="OrthoDB" id="1807674at2759"/>
<dbReference type="SUPFAM" id="SSF56672">
    <property type="entry name" value="DNA/RNA polymerases"/>
    <property type="match status" value="1"/>
</dbReference>
<dbReference type="CDD" id="cd09274">
    <property type="entry name" value="RNase_HI_RT_Ty3"/>
    <property type="match status" value="1"/>
</dbReference>
<sequence length="1544" mass="175867">MAGYKSVPKHNICAHLDLTTPNAKHYADIITFLRRSRIFTAISTVHVPYLSHQQDFWSSADIDCEAEPTVIRGKVRGHDVVVSAEHIWRICGFQDSPDHPALLDRFLVRGCFLRCKYEGDIGAGILNKAFMSPQFKYLAHVLVHCLGSRRGGFDDMRETIQCAFAALVLNKPFNFSEMVFIHMKQNVGLKGDKKFLMYPRFLQQIINAQIPDLPKLNVDIIRLEHMNDITLNRVLSYRGKERKPTTRSLFGHLSRPDYRAPAGRRWRHDDSDSDVEDIVVPAGDDDSDGDDGEGGAGPSGAGVDVSTVDLSTVAIESSRAGEMTSVHITTAASVSMVDVAVSGAGGDVAVSTAQEEDVDIDSLMDLDFLTTTTSSVTAPLDVSVPHSSGGGDESEDSSEDEGVAVEGDEDSSDSEKTHDDEFEKVDEGGRMEMRKRKRTDDDLEDITDTLFIPEFDSSPPPRSSAPASTAVAVSAGQPTSSRAGRGKRSRFSFQRRSELTSAATTTVTSVAAVSVSSLIRTRAIHTQATTAPLSTPFVRDPVYVTASSGPSTVRADVHIPTVSVVDQLSTLNNMVLRLMERSMEQERKNKEQELVIVQLSRRIEEQDTLLLQASDQRVDLRARSAQQEEQLLKYIDEHNQLALTASGFNDRILQLEAENARLAELVEGSKESTPRLEGVEDRSNDSDKQEDEEESDEEQVDYEDSEKDEESYEDDEDDDEGKDGSGSGSGESSGTDDDDDDDDNNDDKPPPTTEIRSKKANDKKAQAPPPSSPSKTAEPEATEEVQAVPLRRQLDATLTMILDAQGIIQHSVSYDKEEGEIIHCLSKEQIAELFRLNPDEVVTEDTSVPSTEEPEPELFDDVDEVILEDITEEEYPKYTSAEDELPTFTEPFDQETEDLLVRYLEEQVEASKAEADDLKKRKEEWAAYWEVLKKQSTEKMPATHKKVYRTKGYKAGGQILSWAYFHELGCYAVKREKGIDYFKHPHDFKTLPGFEVNQLARLNMLYCEDSGMSAWFSRQIKYEYRKRWVNFQPQQPERYYLPEIDGDTRKHKVILKWLPPKVLKKIPLRKMRQDFMDGFRWWYYDGRTGEAVIVLCKDKQWETVRIFDPMWLTNLSHKDVQALFRNQIFFDVPDMVQALQFMRVIRLCSIFKIHAGADWKAISEKYFKKDTSKTSNHHGSCWFRLENPGIGFRTIPEKFSNQLQELLDKGFIRPSHSPCGALVLFVKKKDGSFWMCIDYTELNKLTIKNRYPLPRIDDLFDQLQGAQYFSKIDLRSVYHQLRVQEEDIPKTTFRTRYWHYELMEMSFGLTNAPAVFTDLMNRVYKRYLDQFIIFFIDDLLMYSKSKDEHGQHLRKILELLKKEQLYAKFSKCEFWLREVQFLGHVANSEGIHVDPTKIEVIKNWDTPATPTETLSFLGLAETRNAFQTLKQKLCVAPILSLPEGSEDFVVYCDASHQGLGSVLIQQDKVITYTSRQLKILEKNYLTHDLELGAVIFVLKIWRHYLYVTKCTIFTDNKSLHYIIDQKKLNMRQRRWVELLLIMTV</sequence>
<keyword evidence="4" id="KW-0255">Endonuclease</keyword>
<organism evidence="9 10">
    <name type="scientific">Mikania micrantha</name>
    <name type="common">bitter vine</name>
    <dbReference type="NCBI Taxonomy" id="192012"/>
    <lineage>
        <taxon>Eukaryota</taxon>
        <taxon>Viridiplantae</taxon>
        <taxon>Streptophyta</taxon>
        <taxon>Embryophyta</taxon>
        <taxon>Tracheophyta</taxon>
        <taxon>Spermatophyta</taxon>
        <taxon>Magnoliopsida</taxon>
        <taxon>eudicotyledons</taxon>
        <taxon>Gunneridae</taxon>
        <taxon>Pentapetalae</taxon>
        <taxon>asterids</taxon>
        <taxon>campanulids</taxon>
        <taxon>Asterales</taxon>
        <taxon>Asteraceae</taxon>
        <taxon>Asteroideae</taxon>
        <taxon>Heliantheae alliance</taxon>
        <taxon>Eupatorieae</taxon>
        <taxon>Mikania</taxon>
    </lineage>
</organism>
<reference evidence="9 10" key="1">
    <citation type="submission" date="2019-05" db="EMBL/GenBank/DDBJ databases">
        <title>Mikania micrantha, genome provides insights into the molecular mechanism of rapid growth.</title>
        <authorList>
            <person name="Liu B."/>
        </authorList>
    </citation>
    <scope>NUCLEOTIDE SEQUENCE [LARGE SCALE GENOMIC DNA]</scope>
    <source>
        <strain evidence="9">NLD-2019</strain>
        <tissue evidence="9">Leaf</tissue>
    </source>
</reference>
<protein>
    <recommendedName>
        <fullName evidence="8">Reverse transcriptase domain-containing protein</fullName>
    </recommendedName>
</protein>
<feature type="region of interest" description="Disordered" evidence="7">
    <location>
        <begin position="246"/>
        <end position="305"/>
    </location>
</feature>
<evidence type="ECO:0000256" key="7">
    <source>
        <dbReference type="SAM" id="MobiDB-lite"/>
    </source>
</evidence>
<evidence type="ECO:0000256" key="5">
    <source>
        <dbReference type="ARBA" id="ARBA00022801"/>
    </source>
</evidence>
<evidence type="ECO:0000313" key="9">
    <source>
        <dbReference type="EMBL" id="KAD6796229.1"/>
    </source>
</evidence>
<dbReference type="InterPro" id="IPR000477">
    <property type="entry name" value="RT_dom"/>
</dbReference>
<keyword evidence="6" id="KW-0695">RNA-directed DNA polymerase</keyword>
<feature type="compositionally biased region" description="Basic and acidic residues" evidence="7">
    <location>
        <begin position="667"/>
        <end position="687"/>
    </location>
</feature>
<feature type="compositionally biased region" description="Acidic residues" evidence="7">
    <location>
        <begin position="392"/>
        <end position="412"/>
    </location>
</feature>
<dbReference type="PROSITE" id="PS50878">
    <property type="entry name" value="RT_POL"/>
    <property type="match status" value="1"/>
</dbReference>
<dbReference type="InterPro" id="IPR041373">
    <property type="entry name" value="RT_RNaseH"/>
</dbReference>
<feature type="compositionally biased region" description="Basic and acidic residues" evidence="7">
    <location>
        <begin position="413"/>
        <end position="432"/>
    </location>
</feature>
<keyword evidence="5" id="KW-0378">Hydrolase</keyword>
<feature type="region of interest" description="Disordered" evidence="7">
    <location>
        <begin position="379"/>
        <end position="494"/>
    </location>
</feature>
<dbReference type="PANTHER" id="PTHR24559:SF444">
    <property type="entry name" value="REVERSE TRANSCRIPTASE DOMAIN-CONTAINING PROTEIN"/>
    <property type="match status" value="1"/>
</dbReference>
<dbReference type="InterPro" id="IPR043502">
    <property type="entry name" value="DNA/RNA_pol_sf"/>
</dbReference>
<keyword evidence="10" id="KW-1185">Reference proteome</keyword>
<feature type="compositionally biased region" description="Acidic residues" evidence="7">
    <location>
        <begin position="688"/>
        <end position="721"/>
    </location>
</feature>
<keyword evidence="3" id="KW-0540">Nuclease</keyword>